<feature type="domain" description="MotA/TolQ/ExbB proton channel" evidence="15">
    <location>
        <begin position="173"/>
        <end position="283"/>
    </location>
</feature>
<evidence type="ECO:0000256" key="13">
    <source>
        <dbReference type="SAM" id="Phobius"/>
    </source>
</evidence>
<dbReference type="Pfam" id="PF01618">
    <property type="entry name" value="MotA_ExbB"/>
    <property type="match status" value="1"/>
</dbReference>
<name>A0ABV8P1L7_9BURK</name>
<comment type="caution">
    <text evidence="16">The sequence shown here is derived from an EMBL/GenBank/DDBJ whole genome shotgun (WGS) entry which is preliminary data.</text>
</comment>
<comment type="subcellular location">
    <subcellularLocation>
        <location evidence="1">Cell inner membrane</location>
        <topology evidence="1">Multi-pass membrane protein</topology>
    </subcellularLocation>
    <subcellularLocation>
        <location evidence="12">Membrane</location>
        <topology evidence="12">Multi-pass membrane protein</topology>
    </subcellularLocation>
</comment>
<dbReference type="RefSeq" id="WP_376810995.1">
    <property type="nucleotide sequence ID" value="NZ_JBHSBV010000008.1"/>
</dbReference>
<dbReference type="Proteomes" id="UP001595848">
    <property type="component" value="Unassembled WGS sequence"/>
</dbReference>
<evidence type="ECO:0000256" key="10">
    <source>
        <dbReference type="ARBA" id="ARBA00023136"/>
    </source>
</evidence>
<feature type="transmembrane region" description="Helical" evidence="13">
    <location>
        <begin position="251"/>
        <end position="272"/>
    </location>
</feature>
<protein>
    <recommendedName>
        <fullName evidence="3">Biopolymer transport protein ExbB</fullName>
    </recommendedName>
</protein>
<comment type="function">
    <text evidence="11">Involved in the TonB-dependent energy-dependent transport of various receptor-bound substrates. Protects ExbD from proteolytic degradation and functionally stabilizes TonB.</text>
</comment>
<keyword evidence="9 13" id="KW-1133">Transmembrane helix</keyword>
<keyword evidence="4 12" id="KW-0813">Transport</keyword>
<dbReference type="PANTHER" id="PTHR30625">
    <property type="entry name" value="PROTEIN TOLQ"/>
    <property type="match status" value="1"/>
</dbReference>
<dbReference type="EMBL" id="JBHSBV010000008">
    <property type="protein sequence ID" value="MFC4203085.1"/>
    <property type="molecule type" value="Genomic_DNA"/>
</dbReference>
<comment type="similarity">
    <text evidence="12">Belongs to the exbB/tolQ family.</text>
</comment>
<evidence type="ECO:0000256" key="2">
    <source>
        <dbReference type="ARBA" id="ARBA00011471"/>
    </source>
</evidence>
<evidence type="ECO:0000256" key="4">
    <source>
        <dbReference type="ARBA" id="ARBA00022448"/>
    </source>
</evidence>
<reference evidence="17" key="1">
    <citation type="journal article" date="2019" name="Int. J. Syst. Evol. Microbiol.">
        <title>The Global Catalogue of Microorganisms (GCM) 10K type strain sequencing project: providing services to taxonomists for standard genome sequencing and annotation.</title>
        <authorList>
            <consortium name="The Broad Institute Genomics Platform"/>
            <consortium name="The Broad Institute Genome Sequencing Center for Infectious Disease"/>
            <person name="Wu L."/>
            <person name="Ma J."/>
        </authorList>
    </citation>
    <scope>NUCLEOTIDE SEQUENCE [LARGE SCALE GENOMIC DNA]</scope>
    <source>
        <strain evidence="17">LMG 24813</strain>
    </source>
</reference>
<evidence type="ECO:0000256" key="9">
    <source>
        <dbReference type="ARBA" id="ARBA00022989"/>
    </source>
</evidence>
<evidence type="ECO:0000256" key="14">
    <source>
        <dbReference type="SAM" id="SignalP"/>
    </source>
</evidence>
<comment type="subunit">
    <text evidence="2">The accessory proteins ExbB and ExbD seem to form a complex with TonB.</text>
</comment>
<evidence type="ECO:0000256" key="3">
    <source>
        <dbReference type="ARBA" id="ARBA00022093"/>
    </source>
</evidence>
<organism evidence="16 17">
    <name type="scientific">Candidimonas humi</name>
    <dbReference type="NCBI Taxonomy" id="683355"/>
    <lineage>
        <taxon>Bacteria</taxon>
        <taxon>Pseudomonadati</taxon>
        <taxon>Pseudomonadota</taxon>
        <taxon>Betaproteobacteria</taxon>
        <taxon>Burkholderiales</taxon>
        <taxon>Alcaligenaceae</taxon>
        <taxon>Candidimonas</taxon>
    </lineage>
</organism>
<feature type="transmembrane region" description="Helical" evidence="13">
    <location>
        <begin position="206"/>
        <end position="231"/>
    </location>
</feature>
<evidence type="ECO:0000256" key="8">
    <source>
        <dbReference type="ARBA" id="ARBA00022927"/>
    </source>
</evidence>
<dbReference type="InterPro" id="IPR050790">
    <property type="entry name" value="ExbB/TolQ_transport"/>
</dbReference>
<feature type="signal peptide" evidence="14">
    <location>
        <begin position="1"/>
        <end position="28"/>
    </location>
</feature>
<keyword evidence="5" id="KW-1003">Cell membrane</keyword>
<keyword evidence="6" id="KW-0997">Cell inner membrane</keyword>
<dbReference type="PANTHER" id="PTHR30625:SF14">
    <property type="entry name" value="BIOPOLYMER TRANSPORT PROTEIN EXBB"/>
    <property type="match status" value="1"/>
</dbReference>
<evidence type="ECO:0000256" key="5">
    <source>
        <dbReference type="ARBA" id="ARBA00022475"/>
    </source>
</evidence>
<evidence type="ECO:0000256" key="12">
    <source>
        <dbReference type="RuleBase" id="RU004057"/>
    </source>
</evidence>
<sequence>MFDLLHSAMQVLAQAGDAASAVAPAAQAAATAAAPAAAAAGAAVAGAAPAVGAAAAPVAAAAAPAVGAATGAAALAQSTGILHFVEHSDAVGKSLFGILLFMSLISWYLIFAKSLLGLRIRHRSKKFLHEFWSASSLEQVENEISTHGANEPFAHLASHAIHARNHHAKYGALKLEEKGSTGAFVTRTIRKVIDEETAKLENGLTVLASIGSTAPFVGLFGTVWGVYHALVGIGLSDGVTINRIAGPVGEALIMTGLGLAVAIPAVLAYNGFVRGNRVYLARLDAFAHDLFTFLSTGQQVDVGETKVRRLSSAKGE</sequence>
<proteinExistence type="inferred from homology"/>
<keyword evidence="8 12" id="KW-0653">Protein transport</keyword>
<accession>A0ABV8P1L7</accession>
<keyword evidence="10 13" id="KW-0472">Membrane</keyword>
<keyword evidence="7 13" id="KW-0812">Transmembrane</keyword>
<evidence type="ECO:0000256" key="1">
    <source>
        <dbReference type="ARBA" id="ARBA00004429"/>
    </source>
</evidence>
<evidence type="ECO:0000256" key="11">
    <source>
        <dbReference type="ARBA" id="ARBA00024816"/>
    </source>
</evidence>
<keyword evidence="17" id="KW-1185">Reference proteome</keyword>
<feature type="transmembrane region" description="Helical" evidence="13">
    <location>
        <begin position="95"/>
        <end position="116"/>
    </location>
</feature>
<evidence type="ECO:0000313" key="16">
    <source>
        <dbReference type="EMBL" id="MFC4203085.1"/>
    </source>
</evidence>
<dbReference type="InterPro" id="IPR002898">
    <property type="entry name" value="MotA_ExbB_proton_chnl"/>
</dbReference>
<gene>
    <name evidence="16" type="ORF">ACFOY1_19210</name>
</gene>
<evidence type="ECO:0000256" key="7">
    <source>
        <dbReference type="ARBA" id="ARBA00022692"/>
    </source>
</evidence>
<evidence type="ECO:0000259" key="15">
    <source>
        <dbReference type="Pfam" id="PF01618"/>
    </source>
</evidence>
<evidence type="ECO:0000313" key="17">
    <source>
        <dbReference type="Proteomes" id="UP001595848"/>
    </source>
</evidence>
<keyword evidence="14" id="KW-0732">Signal</keyword>
<feature type="chain" id="PRO_5046241639" description="Biopolymer transport protein ExbB" evidence="14">
    <location>
        <begin position="29"/>
        <end position="316"/>
    </location>
</feature>
<evidence type="ECO:0000256" key="6">
    <source>
        <dbReference type="ARBA" id="ARBA00022519"/>
    </source>
</evidence>